<proteinExistence type="predicted"/>
<dbReference type="EMBL" id="JANDHW010000012">
    <property type="protein sequence ID" value="MCP9612635.1"/>
    <property type="molecule type" value="Genomic_DNA"/>
</dbReference>
<keyword evidence="1" id="KW-0812">Transmembrane</keyword>
<organism evidence="2 3">
    <name type="scientific">Coprobacter tertius</name>
    <dbReference type="NCBI Taxonomy" id="2944915"/>
    <lineage>
        <taxon>Bacteria</taxon>
        <taxon>Pseudomonadati</taxon>
        <taxon>Bacteroidota</taxon>
        <taxon>Bacteroidia</taxon>
        <taxon>Bacteroidales</taxon>
        <taxon>Barnesiellaceae</taxon>
        <taxon>Coprobacter</taxon>
    </lineage>
</organism>
<keyword evidence="3" id="KW-1185">Reference proteome</keyword>
<name>A0ABT1MJ35_9BACT</name>
<gene>
    <name evidence="2" type="ORF">NMU02_11085</name>
</gene>
<sequence length="62" mass="7335">MILIIPNIGGYFIWLWKHYIKGNKKVKLRDLTDDQSWKAWLVGIVIIAVFIWINMIIVACVY</sequence>
<evidence type="ECO:0000313" key="3">
    <source>
        <dbReference type="Proteomes" id="UP001205603"/>
    </source>
</evidence>
<protein>
    <submittedName>
        <fullName evidence="2">Uncharacterized protein</fullName>
    </submittedName>
</protein>
<keyword evidence="1" id="KW-0472">Membrane</keyword>
<evidence type="ECO:0000313" key="2">
    <source>
        <dbReference type="EMBL" id="MCP9612635.1"/>
    </source>
</evidence>
<dbReference type="Proteomes" id="UP001205603">
    <property type="component" value="Unassembled WGS sequence"/>
</dbReference>
<reference evidence="2 3" key="1">
    <citation type="submission" date="2022-07" db="EMBL/GenBank/DDBJ databases">
        <title>Fecal culturing of patients with breast cancer.</title>
        <authorList>
            <person name="Teng N.M.Y."/>
            <person name="Kiu R."/>
            <person name="Evans R."/>
            <person name="Baker D.J."/>
            <person name="Zenner C."/>
            <person name="Robinson S.D."/>
            <person name="Hall L.J."/>
        </authorList>
    </citation>
    <scope>NUCLEOTIDE SEQUENCE [LARGE SCALE GENOMIC DNA]</scope>
    <source>
        <strain evidence="2 3">LH1063</strain>
    </source>
</reference>
<accession>A0ABT1MJ35</accession>
<comment type="caution">
    <text evidence="2">The sequence shown here is derived from an EMBL/GenBank/DDBJ whole genome shotgun (WGS) entry which is preliminary data.</text>
</comment>
<keyword evidence="1" id="KW-1133">Transmembrane helix</keyword>
<dbReference type="RefSeq" id="WP_255027968.1">
    <property type="nucleotide sequence ID" value="NZ_JANDHW010000012.1"/>
</dbReference>
<feature type="transmembrane region" description="Helical" evidence="1">
    <location>
        <begin position="39"/>
        <end position="61"/>
    </location>
</feature>
<evidence type="ECO:0000256" key="1">
    <source>
        <dbReference type="SAM" id="Phobius"/>
    </source>
</evidence>